<dbReference type="STRING" id="213585.MSMAS_0412"/>
<sequence length="274" mass="31648">MVIFIMKKRYICILPYSLSYGGVFIDCKEVIANYWNFRSSTYKNGINGFDEEERAVWKQIFENSLASGKRLKVLDVGTGTGFLALLFAEMGHEVSGIDLSEGMLEKARHNADNMGLEISLFHGDAENLPFEDCSFDLVVNKYLLWTLQEPASAVREWKRVLKPGGMIFAIDGNWFDPRPDRYIKRMLYGLAERFAKKNQYNLIFKKSYGPIRNSLPLYEKISPKNISFLFSETGLMNTEISPLLEVQKFQRNRHSFSRRIFENNSIFLISGQKN</sequence>
<dbReference type="EC" id="2.1.1.17" evidence="2"/>
<dbReference type="InterPro" id="IPR013216">
    <property type="entry name" value="Methyltransf_11"/>
</dbReference>
<dbReference type="GO" id="GO:0032259">
    <property type="term" value="P:methylation"/>
    <property type="evidence" value="ECO:0007669"/>
    <property type="project" value="UniProtKB-KW"/>
</dbReference>
<dbReference type="HOGENOM" id="CLU_037990_4_0_2"/>
<dbReference type="KEGG" id="mmj:MSMAS_0412"/>
<evidence type="ECO:0000259" key="1">
    <source>
        <dbReference type="Pfam" id="PF08241"/>
    </source>
</evidence>
<dbReference type="Proteomes" id="UP000033097">
    <property type="component" value="Chromosome"/>
</dbReference>
<dbReference type="GO" id="GO:0004608">
    <property type="term" value="F:phosphatidylethanolamine N-methyltransferase activity"/>
    <property type="evidence" value="ECO:0007669"/>
    <property type="project" value="UniProtKB-EC"/>
</dbReference>
<dbReference type="EMBL" id="CP009512">
    <property type="protein sequence ID" value="AKB63608.1"/>
    <property type="molecule type" value="Genomic_DNA"/>
</dbReference>
<gene>
    <name evidence="2" type="ORF">MSMAS_0412</name>
</gene>
<feature type="domain" description="Methyltransferase type 11" evidence="1">
    <location>
        <begin position="74"/>
        <end position="168"/>
    </location>
</feature>
<dbReference type="PANTHER" id="PTHR43591">
    <property type="entry name" value="METHYLTRANSFERASE"/>
    <property type="match status" value="1"/>
</dbReference>
<reference evidence="2 3" key="1">
    <citation type="submission" date="2014-07" db="EMBL/GenBank/DDBJ databases">
        <title>Methanogenic archaea and the global carbon cycle.</title>
        <authorList>
            <person name="Henriksen J.R."/>
            <person name="Luke J."/>
            <person name="Reinhart S."/>
            <person name="Benedict M.N."/>
            <person name="Youngblut N.D."/>
            <person name="Metcalf M.E."/>
            <person name="Whitaker R.J."/>
            <person name="Metcalf W.W."/>
        </authorList>
    </citation>
    <scope>NUCLEOTIDE SEQUENCE [LARGE SCALE GENOMIC DNA]</scope>
    <source>
        <strain evidence="2 3">S-6</strain>
    </source>
</reference>
<dbReference type="Pfam" id="PF08241">
    <property type="entry name" value="Methyltransf_11"/>
    <property type="match status" value="1"/>
</dbReference>
<dbReference type="InterPro" id="IPR029063">
    <property type="entry name" value="SAM-dependent_MTases_sf"/>
</dbReference>
<evidence type="ECO:0000313" key="3">
    <source>
        <dbReference type="Proteomes" id="UP000033097"/>
    </source>
</evidence>
<name>A0A0E3RDL9_METMZ</name>
<dbReference type="CDD" id="cd02440">
    <property type="entry name" value="AdoMet_MTases"/>
    <property type="match status" value="1"/>
</dbReference>
<organism evidence="2 3">
    <name type="scientific">Methanosarcina mazei S-6</name>
    <dbReference type="NCBI Taxonomy" id="213585"/>
    <lineage>
        <taxon>Archaea</taxon>
        <taxon>Methanobacteriati</taxon>
        <taxon>Methanobacteriota</taxon>
        <taxon>Stenosarchaea group</taxon>
        <taxon>Methanomicrobia</taxon>
        <taxon>Methanosarcinales</taxon>
        <taxon>Methanosarcinaceae</taxon>
        <taxon>Methanosarcina</taxon>
    </lineage>
</organism>
<keyword evidence="2" id="KW-0808">Transferase</keyword>
<proteinExistence type="predicted"/>
<dbReference type="PANTHER" id="PTHR43591:SF24">
    <property type="entry name" value="2-METHOXY-6-POLYPRENYL-1,4-BENZOQUINOL METHYLASE, MITOCHONDRIAL"/>
    <property type="match status" value="1"/>
</dbReference>
<keyword evidence="2" id="KW-0489">Methyltransferase</keyword>
<dbReference type="AlphaFoldDB" id="A0A0E3RDL9"/>
<dbReference type="SUPFAM" id="SSF53335">
    <property type="entry name" value="S-adenosyl-L-methionine-dependent methyltransferases"/>
    <property type="match status" value="1"/>
</dbReference>
<protein>
    <submittedName>
        <fullName evidence="2">Phosphatidylethanolamine N-methyltransferase</fullName>
        <ecNumber evidence="2">2.1.1.17</ecNumber>
    </submittedName>
</protein>
<evidence type="ECO:0000313" key="2">
    <source>
        <dbReference type="EMBL" id="AKB63608.1"/>
    </source>
</evidence>
<accession>A0A0E3RDL9</accession>
<dbReference type="Gene3D" id="3.40.50.150">
    <property type="entry name" value="Vaccinia Virus protein VP39"/>
    <property type="match status" value="1"/>
</dbReference>
<dbReference type="PATRIC" id="fig|213585.10.peg.508"/>